<evidence type="ECO:0000259" key="5">
    <source>
        <dbReference type="PROSITE" id="PS50192"/>
    </source>
</evidence>
<dbReference type="GO" id="GO:0031629">
    <property type="term" value="P:synaptic vesicle fusion to presynaptic active zone membrane"/>
    <property type="evidence" value="ECO:0007669"/>
    <property type="project" value="TreeGrafter"/>
</dbReference>
<dbReference type="GO" id="GO:0005886">
    <property type="term" value="C:plasma membrane"/>
    <property type="evidence" value="ECO:0007669"/>
    <property type="project" value="TreeGrafter"/>
</dbReference>
<dbReference type="GO" id="GO:0016082">
    <property type="term" value="P:synaptic vesicle priming"/>
    <property type="evidence" value="ECO:0007669"/>
    <property type="project" value="TreeGrafter"/>
</dbReference>
<dbReference type="GO" id="GO:0098793">
    <property type="term" value="C:presynapse"/>
    <property type="evidence" value="ECO:0007669"/>
    <property type="project" value="GOC"/>
</dbReference>
<dbReference type="SUPFAM" id="SSF58038">
    <property type="entry name" value="SNARE fusion complex"/>
    <property type="match status" value="2"/>
</dbReference>
<reference evidence="7" key="2">
    <citation type="submission" date="2020-10" db="UniProtKB">
        <authorList>
            <consortium name="WormBaseParasite"/>
        </authorList>
    </citation>
    <scope>IDENTIFICATION</scope>
</reference>
<keyword evidence="4" id="KW-0175">Coiled coil</keyword>
<reference evidence="6" key="1">
    <citation type="journal article" date="2013" name="Genetics">
        <title>The draft genome and transcriptome of Panagrellus redivivus are shaped by the harsh demands of a free-living lifestyle.</title>
        <authorList>
            <person name="Srinivasan J."/>
            <person name="Dillman A.R."/>
            <person name="Macchietto M.G."/>
            <person name="Heikkinen L."/>
            <person name="Lakso M."/>
            <person name="Fracchia K.M."/>
            <person name="Antoshechkin I."/>
            <person name="Mortazavi A."/>
            <person name="Wong G."/>
            <person name="Sternberg P.W."/>
        </authorList>
    </citation>
    <scope>NUCLEOTIDE SEQUENCE [LARGE SCALE GENOMIC DNA]</scope>
    <source>
        <strain evidence="6">MT8872</strain>
    </source>
</reference>
<dbReference type="GO" id="GO:0019905">
    <property type="term" value="F:syntaxin binding"/>
    <property type="evidence" value="ECO:0007669"/>
    <property type="project" value="TreeGrafter"/>
</dbReference>
<dbReference type="InterPro" id="IPR000727">
    <property type="entry name" value="T_SNARE_dom"/>
</dbReference>
<dbReference type="Proteomes" id="UP000492821">
    <property type="component" value="Unassembled WGS sequence"/>
</dbReference>
<protein>
    <submittedName>
        <fullName evidence="7">t-SNARE coiled-coil homology domain-containing protein</fullName>
    </submittedName>
</protein>
<dbReference type="SMART" id="SM00397">
    <property type="entry name" value="t_SNARE"/>
    <property type="match status" value="2"/>
</dbReference>
<dbReference type="Gene3D" id="1.20.5.110">
    <property type="match status" value="2"/>
</dbReference>
<proteinExistence type="inferred from homology"/>
<dbReference type="WBParaSite" id="Pan_g7525.t1">
    <property type="protein sequence ID" value="Pan_g7525.t1"/>
    <property type="gene ID" value="Pan_g7525"/>
</dbReference>
<evidence type="ECO:0000313" key="6">
    <source>
        <dbReference type="Proteomes" id="UP000492821"/>
    </source>
</evidence>
<keyword evidence="6" id="KW-1185">Reference proteome</keyword>
<dbReference type="AlphaFoldDB" id="A0A7E4W8W5"/>
<evidence type="ECO:0000256" key="4">
    <source>
        <dbReference type="ARBA" id="ARBA00023054"/>
    </source>
</evidence>
<feature type="domain" description="T-SNARE coiled-coil homology" evidence="5">
    <location>
        <begin position="48"/>
        <end position="110"/>
    </location>
</feature>
<keyword evidence="2" id="KW-0813">Transport</keyword>
<evidence type="ECO:0000256" key="1">
    <source>
        <dbReference type="ARBA" id="ARBA00009480"/>
    </source>
</evidence>
<dbReference type="GO" id="GO:0031201">
    <property type="term" value="C:SNARE complex"/>
    <property type="evidence" value="ECO:0007669"/>
    <property type="project" value="TreeGrafter"/>
</dbReference>
<comment type="similarity">
    <text evidence="1">Belongs to the SNAP-25 family.</text>
</comment>
<evidence type="ECO:0000256" key="2">
    <source>
        <dbReference type="ARBA" id="ARBA00022448"/>
    </source>
</evidence>
<dbReference type="GO" id="GO:0005484">
    <property type="term" value="F:SNAP receptor activity"/>
    <property type="evidence" value="ECO:0007669"/>
    <property type="project" value="TreeGrafter"/>
</dbReference>
<name>A0A7E4W8W5_PANRE</name>
<dbReference type="PANTHER" id="PTHR19305">
    <property type="entry name" value="SYNAPTOSOMAL ASSOCIATED PROTEIN"/>
    <property type="match status" value="1"/>
</dbReference>
<sequence>MASFLPSKLSAVAAAMSNPFDDHRQIPPRYSVETTIEDEVGNYERELGHILKESLQSTQRSAQHLENSEQLATFTAQELLTQREKIERTDKHLDEIHVTTQETQKNINKLKSFFGGFFKNKFFSRSKSKPKPTAPPSSPTLALEAKLNNHGSDSGQATTFDGPSLGPSLCATSRDAIKGTEFEDIDNQIDEGLDLISTRLRILRDLGKYMGNEVEDQNQMLDRIQHKANRNDAAVRKQDAQMKKLLGCKNVEAPEDTSAFGNGK</sequence>
<dbReference type="PANTHER" id="PTHR19305:SF9">
    <property type="entry name" value="SYNAPTOSOMAL-ASSOCIATED PROTEIN 29"/>
    <property type="match status" value="1"/>
</dbReference>
<dbReference type="FunFam" id="1.20.5.110:FF:000041">
    <property type="entry name" value="Synaptosomal-associated protein 29"/>
    <property type="match status" value="1"/>
</dbReference>
<feature type="domain" description="T-SNARE coiled-coil homology" evidence="5">
    <location>
        <begin position="183"/>
        <end position="245"/>
    </location>
</feature>
<organism evidence="6 7">
    <name type="scientific">Panagrellus redivivus</name>
    <name type="common">Microworm</name>
    <dbReference type="NCBI Taxonomy" id="6233"/>
    <lineage>
        <taxon>Eukaryota</taxon>
        <taxon>Metazoa</taxon>
        <taxon>Ecdysozoa</taxon>
        <taxon>Nematoda</taxon>
        <taxon>Chromadorea</taxon>
        <taxon>Rhabditida</taxon>
        <taxon>Tylenchina</taxon>
        <taxon>Panagrolaimomorpha</taxon>
        <taxon>Panagrolaimoidea</taxon>
        <taxon>Panagrolaimidae</taxon>
        <taxon>Panagrellus</taxon>
    </lineage>
</organism>
<accession>A0A7E4W8W5</accession>
<evidence type="ECO:0000313" key="7">
    <source>
        <dbReference type="WBParaSite" id="Pan_g7525.t1"/>
    </source>
</evidence>
<dbReference type="GO" id="GO:0015031">
    <property type="term" value="P:protein transport"/>
    <property type="evidence" value="ECO:0007669"/>
    <property type="project" value="UniProtKB-KW"/>
</dbReference>
<dbReference type="PROSITE" id="PS50192">
    <property type="entry name" value="T_SNARE"/>
    <property type="match status" value="2"/>
</dbReference>
<dbReference type="CDD" id="cd15856">
    <property type="entry name" value="SNARE_SNAP29C"/>
    <property type="match status" value="1"/>
</dbReference>
<evidence type="ECO:0000256" key="3">
    <source>
        <dbReference type="ARBA" id="ARBA00022927"/>
    </source>
</evidence>
<keyword evidence="3" id="KW-0653">Protein transport</keyword>